<dbReference type="GO" id="GO:0003723">
    <property type="term" value="F:RNA binding"/>
    <property type="evidence" value="ECO:0007669"/>
    <property type="project" value="InterPro"/>
</dbReference>
<proteinExistence type="predicted"/>
<evidence type="ECO:0000313" key="10">
    <source>
        <dbReference type="Proteomes" id="UP000823749"/>
    </source>
</evidence>
<feature type="compositionally biased region" description="Acidic residues" evidence="5">
    <location>
        <begin position="1958"/>
        <end position="1970"/>
    </location>
</feature>
<dbReference type="Pfam" id="PF20073">
    <property type="entry name" value="DUF6469"/>
    <property type="match status" value="2"/>
</dbReference>
<evidence type="ECO:0000256" key="4">
    <source>
        <dbReference type="ARBA" id="ARBA00022840"/>
    </source>
</evidence>
<feature type="region of interest" description="Disordered" evidence="5">
    <location>
        <begin position="3235"/>
        <end position="3276"/>
    </location>
</feature>
<evidence type="ECO:0008006" key="11">
    <source>
        <dbReference type="Google" id="ProtNLM"/>
    </source>
</evidence>
<dbReference type="Pfam" id="PF13087">
    <property type="entry name" value="AAA_12"/>
    <property type="match status" value="2"/>
</dbReference>
<keyword evidence="4" id="KW-0067">ATP-binding</keyword>
<evidence type="ECO:0000259" key="7">
    <source>
        <dbReference type="SMART" id="SM00382"/>
    </source>
</evidence>
<dbReference type="InterPro" id="IPR047187">
    <property type="entry name" value="SF1_C_Upf1"/>
</dbReference>
<feature type="domain" description="MIF4G" evidence="8">
    <location>
        <begin position="1096"/>
        <end position="1320"/>
    </location>
</feature>
<feature type="domain" description="MIF4G" evidence="8">
    <location>
        <begin position="2560"/>
        <end position="2784"/>
    </location>
</feature>
<gene>
    <name evidence="9" type="ORF">RHGRI_022511</name>
</gene>
<name>A0AAV6IZS3_9ERIC</name>
<feature type="domain" description="AAA+ ATPase" evidence="7">
    <location>
        <begin position="319"/>
        <end position="697"/>
    </location>
</feature>
<dbReference type="PANTHER" id="PTHR10887">
    <property type="entry name" value="DNA2/NAM7 HELICASE FAMILY"/>
    <property type="match status" value="1"/>
</dbReference>
<keyword evidence="3" id="KW-0347">Helicase</keyword>
<keyword evidence="1" id="KW-0547">Nucleotide-binding</keyword>
<dbReference type="SMART" id="SM00382">
    <property type="entry name" value="AAA"/>
    <property type="match status" value="3"/>
</dbReference>
<feature type="compositionally biased region" description="Acidic residues" evidence="5">
    <location>
        <begin position="1938"/>
        <end position="1949"/>
    </location>
</feature>
<dbReference type="FunFam" id="3.40.50.300:FF:000326">
    <property type="entry name" value="P-loop containing nucleoside triphosphate hydrolase"/>
    <property type="match status" value="2"/>
</dbReference>
<sequence>MYSISLLLLLLFPPPFVAGENCTAFSFSDVLSALKPSKASFGILSMGSSDVKKGESKGEGLVDLIFSWSLADVLHKDLYKTQVKPIPETFSSTKEYMDSFIYPLIEETHSGLSERIQAVHHARTGEIWTVNISKDFKPPKDLYYNISMNRKRDTANGKVMHEPKFGDLIALTEVRPKTIADLDRPKSPYVIAVVQRIEEYGSGKFEIRASKPIVLGEYGDRREDKNKRSLFVVYLGNFITEIRIWTTLKSELEGGNMNIIKRVLQPDSTIGEDCTSCLFEESNQDVKSEVRNATSTFKLNDSQQDAVLSCVATGRCRHQNTVKLIWGPPGTGKTKTVASLLFVQLRIKCRTLTCAPTNIAVFDVASRLMSLVSRALEYDTYGLGDIVLFGIGESVEIDDHGHAILLDHRMKIDDQDLFDVFLDYRVYALAHCLAPTSGWKHNVESMICLLENPEEMYRLYLEQEKKKNEDDDKGEEEEEEEEEESSFENQTVNSNEDEEEDIGEDLNDGDKKKKEEEEKPSKREEKLKFDSKREEKENSTQSNKEKGEKDEGPLTFEEFFIKRFELISKKLIFCIKDLYRHMPTSFIPLEAVKKMMKVLDLLKSIEAMSMGSHAVANEGLKDVSNRVDEFGNTMSSNRECVQVLRFLSETLNLPTFTEHHEIRSFCLQNACLIFCTTSSAATLHTEGMGALELLVIDDAAQLKECESTIPLQLSGLRHAILVGDEQQLPANVHYKICQPTEFERSLFERLVILGHKKHLLNVQYRMHPSISLFPNREFYESRILDGPNVKEQAYERRLLQGSMYGTYSFINVSQGKEEYVKQSMKNMVEVAVVSEIVASLSRECVAAKQKLRVGCLSPYQAQVHALRKKLGETYNTDSYPDFTVYVKSVDKFKGSEEDLIIISTVRCNGQGSVGFLSNRQRTNVALTRARHCLWIVGNGATLITSGSVWKELVVDAKARGCFYDANDDKDLAQAVAGALVELNELDPLRITDSQRYPNTRWKQQNPFQMRFSEPDNRYWRCQSAPFPTSGEERSWETIREKRELGCLFNHQDQLNSQFPRAQISSKQGVGAAAALIKAEVPWSTREGTLSEKEHVLKTVKGILNELTPEKFDILKDLLIHSGITTADILKEVTSLIYDKAVLNPTVCPLYAQLCSHLDKKLPPFPSDEPGGKITFKHVLLNNCQEAFEGTDKIREELTQTTASEQELERRDNDRMMKIRTLGNIRLIGELWKQKMLTDRIVHEIIRKLLGDDTKTCPEEENVEAICEFFNTIGKKLDETPTSRHFNDIYFSRLKELSTNPQLAPQVRSMVRDVIDLRASSWIPRREEDLDHKLALNLPPSSYDSLPCEKVNSWPRYEGKGKGRGSLVNEECSTISCGLGREKLSASVNSYRAGSFEKLKEQVVDFIHCMKKDSEMWLPINRTLQHYPHLDLINECNEIVDQEIERETSRLGKEMEEDLDTVHSRRNILITPSLPTDDDGDKDLVGEVAVEDEDHDSDDDGERFESELKLYTVLQQWKICDELKKGEGLVDLIFSWSLADVLNKDLYKTQVKPIPETFSSTKEYMDSFIYPLIQDTHSSLSEIIHAVHLAPTREIWTVNKSKDFEPPKDLYYYNISLNRNRDASSFQGMYKPKFGDLIALTEVRPKCIRDLDRPKSPYVIAVVQRIEEYGSGKFEIRASRPIVSGEYGDQREDKKKQSLFVFYLGNFITEIRIWTALKSELEGGNMNVIKRVLQPDSTIGENCTSCSFEESNRDVESQVRNATSTFKLDDSQQDAVLSCVATGRCRHQNTVKLIWGPPGTGKTKTVASLLFVLLKIKCRALTCAPTNIAVFGVASRLMSLVSRALEYDTYGLGDIVLFGIGESVKIDDPHAILLDHRMKIGDQDLFDVFLDYRVYALAHCLAPTSGWKHNVESMICLLENPEEMYRLYLEQEKKKNEDDDKGEEEEEESSFENQTVNSNEDEEEDIGEDLNDGDKKKKEEEEEPSKREEKLKFDSKREEKENSTQSNKEKGEKDEGPLTFEEFFTKRFELISKKLIFCIKELYTHMPTSFIPLEAVKKMMKVLDLLKSIEAMSMGSHAVANEGLKEVLNRVDEFGNTMSSNRECVQVLRFLSETLNLPNFTEHHEIRSFCLQNACLIFCTASSSATLHTEGMGPLELLVIDDAAQLKECESTIPLQLSGLRHAILIGDERQLPEKVHYKICQPADFARSLFERLVILGHKKHLLNVQYRMHPSISLFPNRKFYESKILDGPNVKEQAYNRCFLRGSMYGSYSFINVSHGKEEFDSEYSCKNMVEVAVVSEIVARLFKEWVAAKQKLRVGCLSPYQAQLLFLQKKLGEKYNADSYPDFTVDVQSVDGFKGGEEDLIIISTVRCNGQGQVGFLSNCQRTNVALTSARHCLWIVGNGATLITSGSVWKELVVDAKARGCFYDANDDKDLAQAVAGALVELNELDPLRITDSQRYPNTRWKQQNPFQMRFSEPDNRYWRRRSAPFPTSGEERSWETIREKRELGCLFNQQDQLNSQFPRAQISSKQGAGAAASLIKAEAPWSTREGTLSKKEHVLKTVEGILNELTPENFDLLKGQLIDSGITTADILQEVTSLIYDKAVLDPTVCPLYAQLCSHLDERLPSFPSDVPGWKVTFKRVLLNNCQEAFEGTDKIREELTQMTASEQELERRDKARMIKIRTLGNIRLIGELWNRKMLTDRIVHEIIRKLLGHDTKTSPEEENVEAICEFFNAIGKKLDETPTSRHANDIYFSQLKELSTNPQLAPQLRSMVCDVIDLRASNWIPRREEDLDHKLALNLPPSSYDSPPCEVKPIPETFSSTKEYMDSFIVPLIEETHKGLFSSIQKVHRAPTREIWSVNISKDFKPPKDLCYNISLNRKRDAASYEPKLGDLIALTEVRPKRMDDLHRPRSPYLIGFIHTAGEGGSEKMDIRASKPIVLGGYGYRRKYQKKRSLFVVYLSSMITNLRIWMALKSELEGRNMNVINRVLQPDSTIEEGCSKCLSEESNQAVISIIENAISSFKLDTSQRDAVSSCVATRQCHHQNTVKLIWGPPGTGKTETVASLLFVLLRIKCRTLTCAPTNIAVLGVTLRLMSLVNRALEYDTYGLGDIVLFGNEKRMEIDDHEDLFDVFLDYRVNALSGCLAPLTGWKHNVESMIRLLEDPEEMYRLYLEERKKEKIKDDDEGEEEEDTSFGNWMVISNEDKDEGIHQDSNDVDGKRIWRRKIVQTWKETKKSEKKKKEERSKRKRKLECDKREEKDDSTRSNKENGEKVEKDEDLTTFEEFFMKRFKLIGNQLMQ</sequence>
<feature type="compositionally biased region" description="Acidic residues" evidence="5">
    <location>
        <begin position="495"/>
        <end position="507"/>
    </location>
</feature>
<feature type="signal peptide" evidence="6">
    <location>
        <begin position="1"/>
        <end position="19"/>
    </location>
</feature>
<feature type="domain" description="AAA+ ATPase" evidence="7">
    <location>
        <begin position="1787"/>
        <end position="2169"/>
    </location>
</feature>
<feature type="region of interest" description="Disordered" evidence="5">
    <location>
        <begin position="465"/>
        <end position="551"/>
    </location>
</feature>
<feature type="domain" description="AAA+ ATPase" evidence="7">
    <location>
        <begin position="3045"/>
        <end position="3228"/>
    </location>
</feature>
<evidence type="ECO:0000256" key="3">
    <source>
        <dbReference type="ARBA" id="ARBA00022806"/>
    </source>
</evidence>
<evidence type="ECO:0000256" key="2">
    <source>
        <dbReference type="ARBA" id="ARBA00022801"/>
    </source>
</evidence>
<keyword evidence="10" id="KW-1185">Reference proteome</keyword>
<keyword evidence="6" id="KW-0732">Signal</keyword>
<dbReference type="InterPro" id="IPR041679">
    <property type="entry name" value="DNA2/NAM7-like_C"/>
</dbReference>
<dbReference type="InterPro" id="IPR045055">
    <property type="entry name" value="DNA2/NAM7-like"/>
</dbReference>
<dbReference type="InterPro" id="IPR045529">
    <property type="entry name" value="DUF6469"/>
</dbReference>
<feature type="compositionally biased region" description="Acidic residues" evidence="5">
    <location>
        <begin position="471"/>
        <end position="486"/>
    </location>
</feature>
<evidence type="ECO:0000256" key="5">
    <source>
        <dbReference type="SAM" id="MobiDB-lite"/>
    </source>
</evidence>
<dbReference type="Gene3D" id="3.40.50.300">
    <property type="entry name" value="P-loop containing nucleotide triphosphate hydrolases"/>
    <property type="match status" value="5"/>
</dbReference>
<dbReference type="GO" id="GO:0016787">
    <property type="term" value="F:hydrolase activity"/>
    <property type="evidence" value="ECO:0007669"/>
    <property type="project" value="UniProtKB-KW"/>
</dbReference>
<protein>
    <recommendedName>
        <fullName evidence="11">P-loop containing nucleoside triphosphate hydrolases superfamily protein</fullName>
    </recommendedName>
</protein>
<dbReference type="EMBL" id="JACTNZ010000008">
    <property type="protein sequence ID" value="KAG5534411.1"/>
    <property type="molecule type" value="Genomic_DNA"/>
</dbReference>
<evidence type="ECO:0000256" key="6">
    <source>
        <dbReference type="SAM" id="SignalP"/>
    </source>
</evidence>
<dbReference type="GO" id="GO:0005694">
    <property type="term" value="C:chromosome"/>
    <property type="evidence" value="ECO:0007669"/>
    <property type="project" value="UniProtKB-ARBA"/>
</dbReference>
<dbReference type="GO" id="GO:0004386">
    <property type="term" value="F:helicase activity"/>
    <property type="evidence" value="ECO:0007669"/>
    <property type="project" value="UniProtKB-KW"/>
</dbReference>
<dbReference type="CDD" id="cd18808">
    <property type="entry name" value="SF1_C_Upf1"/>
    <property type="match status" value="2"/>
</dbReference>
<dbReference type="Gene3D" id="1.25.40.180">
    <property type="match status" value="2"/>
</dbReference>
<feature type="compositionally biased region" description="Basic and acidic residues" evidence="5">
    <location>
        <begin position="1971"/>
        <end position="2014"/>
    </location>
</feature>
<dbReference type="Pfam" id="PF13086">
    <property type="entry name" value="AAA_11"/>
    <property type="match status" value="5"/>
</dbReference>
<dbReference type="InterPro" id="IPR041677">
    <property type="entry name" value="DNA2/NAM7_AAA_11"/>
</dbReference>
<dbReference type="SUPFAM" id="SSF48371">
    <property type="entry name" value="ARM repeat"/>
    <property type="match status" value="2"/>
</dbReference>
<feature type="compositionally biased region" description="Basic and acidic residues" evidence="5">
    <location>
        <begin position="508"/>
        <end position="551"/>
    </location>
</feature>
<keyword evidence="2" id="KW-0378">Hydrolase</keyword>
<dbReference type="InterPro" id="IPR003890">
    <property type="entry name" value="MIF4G-like_typ-3"/>
</dbReference>
<comment type="caution">
    <text evidence="9">The sequence shown here is derived from an EMBL/GenBank/DDBJ whole genome shotgun (WGS) entry which is preliminary data.</text>
</comment>
<evidence type="ECO:0000259" key="8">
    <source>
        <dbReference type="SMART" id="SM00543"/>
    </source>
</evidence>
<dbReference type="SUPFAM" id="SSF52540">
    <property type="entry name" value="P-loop containing nucleoside triphosphate hydrolases"/>
    <property type="match status" value="3"/>
</dbReference>
<feature type="chain" id="PRO_5043775640" description="P-loop containing nucleoside triphosphate hydrolases superfamily protein" evidence="6">
    <location>
        <begin position="20"/>
        <end position="3300"/>
    </location>
</feature>
<evidence type="ECO:0000313" key="9">
    <source>
        <dbReference type="EMBL" id="KAG5534411.1"/>
    </source>
</evidence>
<organism evidence="9 10">
    <name type="scientific">Rhododendron griersonianum</name>
    <dbReference type="NCBI Taxonomy" id="479676"/>
    <lineage>
        <taxon>Eukaryota</taxon>
        <taxon>Viridiplantae</taxon>
        <taxon>Streptophyta</taxon>
        <taxon>Embryophyta</taxon>
        <taxon>Tracheophyta</taxon>
        <taxon>Spermatophyta</taxon>
        <taxon>Magnoliopsida</taxon>
        <taxon>eudicotyledons</taxon>
        <taxon>Gunneridae</taxon>
        <taxon>Pentapetalae</taxon>
        <taxon>asterids</taxon>
        <taxon>Ericales</taxon>
        <taxon>Ericaceae</taxon>
        <taxon>Ericoideae</taxon>
        <taxon>Rhodoreae</taxon>
        <taxon>Rhododendron</taxon>
    </lineage>
</organism>
<accession>A0AAV6IZS3</accession>
<dbReference type="GO" id="GO:0005524">
    <property type="term" value="F:ATP binding"/>
    <property type="evidence" value="ECO:0007669"/>
    <property type="project" value="UniProtKB-KW"/>
</dbReference>
<reference evidence="9" key="1">
    <citation type="submission" date="2020-08" db="EMBL/GenBank/DDBJ databases">
        <title>Plant Genome Project.</title>
        <authorList>
            <person name="Zhang R.-G."/>
        </authorList>
    </citation>
    <scope>NUCLEOTIDE SEQUENCE</scope>
    <source>
        <strain evidence="9">WSP0</strain>
        <tissue evidence="9">Leaf</tissue>
    </source>
</reference>
<dbReference type="Pfam" id="PF02854">
    <property type="entry name" value="MIF4G"/>
    <property type="match status" value="2"/>
</dbReference>
<dbReference type="PANTHER" id="PTHR10887:SF522">
    <property type="entry name" value="P-LOOP CONTAINING NUCLEOSIDE TRIPHOSPHATE HYDROLASES SUPERFAMILY PROTEIN"/>
    <property type="match status" value="1"/>
</dbReference>
<feature type="region of interest" description="Disordered" evidence="5">
    <location>
        <begin position="1932"/>
        <end position="2014"/>
    </location>
</feature>
<dbReference type="SMART" id="SM00543">
    <property type="entry name" value="MIF4G"/>
    <property type="match status" value="2"/>
</dbReference>
<evidence type="ECO:0000256" key="1">
    <source>
        <dbReference type="ARBA" id="ARBA00022741"/>
    </source>
</evidence>
<dbReference type="InterPro" id="IPR027417">
    <property type="entry name" value="P-loop_NTPase"/>
</dbReference>
<dbReference type="InterPro" id="IPR016024">
    <property type="entry name" value="ARM-type_fold"/>
</dbReference>
<dbReference type="InterPro" id="IPR003593">
    <property type="entry name" value="AAA+_ATPase"/>
</dbReference>
<dbReference type="Proteomes" id="UP000823749">
    <property type="component" value="Chromosome 8"/>
</dbReference>